<evidence type="ECO:0000259" key="1">
    <source>
        <dbReference type="Pfam" id="PF08473"/>
    </source>
</evidence>
<evidence type="ECO:0007829" key="5">
    <source>
        <dbReference type="PeptideAtlas" id="A0A286YCK6"/>
    </source>
</evidence>
<dbReference type="ProteomicsDB" id="363783"/>
<reference evidence="2 4" key="1">
    <citation type="journal article" date="2009" name="PLoS Biol.">
        <title>Lineage-specific biology revealed by a finished genome assembly of the mouse.</title>
        <authorList>
            <consortium name="Mouse Genome Sequencing Consortium"/>
            <person name="Church D.M."/>
            <person name="Goodstadt L."/>
            <person name="Hillier L.W."/>
            <person name="Zody M.C."/>
            <person name="Goldstein S."/>
            <person name="She X."/>
            <person name="Bult C.J."/>
            <person name="Agarwala R."/>
            <person name="Cherry J.L."/>
            <person name="DiCuccio M."/>
            <person name="Hlavina W."/>
            <person name="Kapustin Y."/>
            <person name="Meric P."/>
            <person name="Maglott D."/>
            <person name="Birtle Z."/>
            <person name="Marques A.C."/>
            <person name="Graves T."/>
            <person name="Zhou S."/>
            <person name="Teague B."/>
            <person name="Potamousis K."/>
            <person name="Churas C."/>
            <person name="Place M."/>
            <person name="Herschleb J."/>
            <person name="Runnheim R."/>
            <person name="Forrest D."/>
            <person name="Amos-Landgraf J."/>
            <person name="Schwartz D.C."/>
            <person name="Cheng Z."/>
            <person name="Lindblad-Toh K."/>
            <person name="Eichler E.E."/>
            <person name="Ponting C.P."/>
        </authorList>
    </citation>
    <scope>NUCLEOTIDE SEQUENCE [LARGE SCALE GENOMIC DNA]</scope>
    <source>
        <strain evidence="2 4">C57BL/6J</strain>
    </source>
</reference>
<organism evidence="2 4">
    <name type="scientific">Mus musculus</name>
    <name type="common">Mouse</name>
    <dbReference type="NCBI Taxonomy" id="10090"/>
    <lineage>
        <taxon>Eukaryota</taxon>
        <taxon>Metazoa</taxon>
        <taxon>Chordata</taxon>
        <taxon>Craniata</taxon>
        <taxon>Vertebrata</taxon>
        <taxon>Euteleostomi</taxon>
        <taxon>Mammalia</taxon>
        <taxon>Eutheria</taxon>
        <taxon>Euarchontoglires</taxon>
        <taxon>Glires</taxon>
        <taxon>Rodentia</taxon>
        <taxon>Myomorpha</taxon>
        <taxon>Muroidea</taxon>
        <taxon>Muridae</taxon>
        <taxon>Murinae</taxon>
        <taxon>Mus</taxon>
        <taxon>Mus</taxon>
    </lineage>
</organism>
<dbReference type="MGI" id="MGI:1338890">
    <property type="gene designation" value="Cacna2d3"/>
</dbReference>
<evidence type="ECO:0000313" key="4">
    <source>
        <dbReference type="Proteomes" id="UP000000589"/>
    </source>
</evidence>
<reference evidence="2 4" key="2">
    <citation type="journal article" date="2011" name="PLoS Biol.">
        <title>Modernizing reference genome assemblies.</title>
        <authorList>
            <person name="Church D.M."/>
            <person name="Schneider V.A."/>
            <person name="Graves T."/>
            <person name="Auger K."/>
            <person name="Cunningham F."/>
            <person name="Bouk N."/>
            <person name="Chen H.C."/>
            <person name="Agarwala R."/>
            <person name="McLaren W.M."/>
            <person name="Ritchie G.R."/>
            <person name="Albracht D."/>
            <person name="Kremitzki M."/>
            <person name="Rock S."/>
            <person name="Kotkiewicz H."/>
            <person name="Kremitzki C."/>
            <person name="Wollam A."/>
            <person name="Trani L."/>
            <person name="Fulton L."/>
            <person name="Fulton R."/>
            <person name="Matthews L."/>
            <person name="Whitehead S."/>
            <person name="Chow W."/>
            <person name="Torrance J."/>
            <person name="Dunn M."/>
            <person name="Harden G."/>
            <person name="Threadgold G."/>
            <person name="Wood J."/>
            <person name="Collins J."/>
            <person name="Heath P."/>
            <person name="Griffiths G."/>
            <person name="Pelan S."/>
            <person name="Grafham D."/>
            <person name="Eichler E.E."/>
            <person name="Weinstock G."/>
            <person name="Mardis E.R."/>
            <person name="Wilson R.K."/>
            <person name="Howe K."/>
            <person name="Flicek P."/>
            <person name="Hubbard T."/>
        </authorList>
    </citation>
    <scope>NUCLEOTIDE SEQUENCE [LARGE SCALE GENOMIC DNA]</scope>
    <source>
        <strain evidence="2 4">C57BL/6J</strain>
    </source>
</reference>
<dbReference type="Proteomes" id="UP000000589">
    <property type="component" value="Chromosome 14"/>
</dbReference>
<reference evidence="2" key="3">
    <citation type="submission" date="2025-08" db="UniProtKB">
        <authorList>
            <consortium name="Ensembl"/>
        </authorList>
    </citation>
    <scope>IDENTIFICATION</scope>
    <source>
        <strain evidence="2">C57BL/6J</strain>
    </source>
</reference>
<evidence type="ECO:0000313" key="2">
    <source>
        <dbReference type="Ensembl" id="ENSMUSP00000153037.2"/>
    </source>
</evidence>
<dbReference type="Ensembl" id="ENSMUST00000225668.2">
    <property type="protein sequence ID" value="ENSMUSP00000153037.2"/>
    <property type="gene ID" value="ENSMUSG00000021991.10"/>
</dbReference>
<name>A0A286YCK6_MOUSE</name>
<dbReference type="AlphaFoldDB" id="A0A286YCK6"/>
<dbReference type="Antibodypedia" id="31444">
    <property type="antibodies" value="123 antibodies from 22 providers"/>
</dbReference>
<evidence type="ECO:0000313" key="3">
    <source>
        <dbReference type="MGI" id="MGI:1338890"/>
    </source>
</evidence>
<gene>
    <name evidence="2 3" type="primary">Cacna2d3</name>
</gene>
<sequence length="100" mass="10804">MLPLSLSLSSLSLSHIHANTHTHTHLPAFLLCCLCPSSCAFLFSLQTGDFFGEVEGAVMNKLLTMGSFKRITLYDYQAMCRANKESSDSAHGLLDVPGGV</sequence>
<keyword evidence="5 6" id="KW-1267">Proteomics identification</keyword>
<evidence type="ECO:0007829" key="6">
    <source>
        <dbReference type="ProteomicsDB" id="A0A286YCK6"/>
    </source>
</evidence>
<feature type="domain" description="Voltage-dependent calcium channel alpha-2/delta subunit conserved region" evidence="1">
    <location>
        <begin position="46"/>
        <end position="90"/>
    </location>
</feature>
<dbReference type="VEuPathDB" id="HostDB:ENSMUSG00000021991"/>
<protein>
    <submittedName>
        <fullName evidence="2">Calcium channel, voltage-dependent, alpha2/delta subunit 3</fullName>
    </submittedName>
</protein>
<keyword evidence="4" id="KW-1185">Reference proteome</keyword>
<proteinExistence type="evidence at protein level"/>
<dbReference type="Bgee" id="ENSMUSG00000021991">
    <property type="expression patterns" value="Expressed in caudate-putamen and 150 other cell types or tissues"/>
</dbReference>
<dbReference type="InterPro" id="IPR013680">
    <property type="entry name" value="VDCC_a2/dsu"/>
</dbReference>
<dbReference type="Pfam" id="PF08473">
    <property type="entry name" value="VGCC_alpha2"/>
    <property type="match status" value="1"/>
</dbReference>
<dbReference type="ExpressionAtlas" id="A0A286YCK6">
    <property type="expression patterns" value="baseline and differential"/>
</dbReference>
<dbReference type="AGR" id="MGI:1338890"/>
<accession>A0A286YCK6</accession>
<dbReference type="GeneTree" id="ENSGT00940000155766"/>
<reference evidence="2" key="4">
    <citation type="submission" date="2025-09" db="UniProtKB">
        <authorList>
            <consortium name="Ensembl"/>
        </authorList>
    </citation>
    <scope>IDENTIFICATION</scope>
    <source>
        <strain evidence="2">C57BL/6J</strain>
    </source>
</reference>